<accession>A0ABN8SAN1</accession>
<name>A0ABN8SAN1_9CNID</name>
<gene>
    <name evidence="1" type="ORF">PLOB_00041011</name>
</gene>
<organism evidence="1 2">
    <name type="scientific">Porites lobata</name>
    <dbReference type="NCBI Taxonomy" id="104759"/>
    <lineage>
        <taxon>Eukaryota</taxon>
        <taxon>Metazoa</taxon>
        <taxon>Cnidaria</taxon>
        <taxon>Anthozoa</taxon>
        <taxon>Hexacorallia</taxon>
        <taxon>Scleractinia</taxon>
        <taxon>Fungiina</taxon>
        <taxon>Poritidae</taxon>
        <taxon>Porites</taxon>
    </lineage>
</organism>
<dbReference type="EMBL" id="CALNXK010000636">
    <property type="protein sequence ID" value="CAH3188589.1"/>
    <property type="molecule type" value="Genomic_DNA"/>
</dbReference>
<proteinExistence type="predicted"/>
<evidence type="ECO:0000313" key="1">
    <source>
        <dbReference type="EMBL" id="CAH3188589.1"/>
    </source>
</evidence>
<dbReference type="Proteomes" id="UP001159405">
    <property type="component" value="Unassembled WGS sequence"/>
</dbReference>
<reference evidence="1 2" key="1">
    <citation type="submission" date="2022-05" db="EMBL/GenBank/DDBJ databases">
        <authorList>
            <consortium name="Genoscope - CEA"/>
            <person name="William W."/>
        </authorList>
    </citation>
    <scope>NUCLEOTIDE SEQUENCE [LARGE SCALE GENOMIC DNA]</scope>
</reference>
<protein>
    <submittedName>
        <fullName evidence="1">Uncharacterized protein</fullName>
    </submittedName>
</protein>
<sequence length="265" mass="30418">MKFAKYEDNLKQTWKLIGTLVERKTKERDIAELFNNFFANIGATLAKEIKTDHTDPLQYIESTPSNSFYLAPVTQTQVFTLFAGLKENNASLILRHYVPISTLQQLYYTLIYPYLTYGLMSLGTAYQNKLNKIKVSQNICICCIFFANKRESPTPYFTLLEILKLENIFKLKIGALVHKIQYQKKDTPPALNDLVQPPSAVHNYNTRYATNQNLCGPFSRTNYGLARFSVDASQTWEATPMKIKCLPSNSFKKEYKLFLLDSQAS</sequence>
<evidence type="ECO:0000313" key="2">
    <source>
        <dbReference type="Proteomes" id="UP001159405"/>
    </source>
</evidence>
<keyword evidence="2" id="KW-1185">Reference proteome</keyword>
<comment type="caution">
    <text evidence="1">The sequence shown here is derived from an EMBL/GenBank/DDBJ whole genome shotgun (WGS) entry which is preliminary data.</text>
</comment>